<reference evidence="5 6" key="1">
    <citation type="submission" date="2020-08" db="EMBL/GenBank/DDBJ databases">
        <title>Sequencing the genomes of 1000 actinobacteria strains.</title>
        <authorList>
            <person name="Klenk H.-P."/>
        </authorList>
    </citation>
    <scope>NUCLEOTIDE SEQUENCE [LARGE SCALE GENOMIC DNA]</scope>
    <source>
        <strain evidence="5 6">DSM 105783</strain>
    </source>
</reference>
<proteinExistence type="predicted"/>
<dbReference type="InterPro" id="IPR011711">
    <property type="entry name" value="GntR_C"/>
</dbReference>
<keyword evidence="2 5" id="KW-0238">DNA-binding</keyword>
<dbReference type="EMBL" id="JACHDR010000001">
    <property type="protein sequence ID" value="MBB5512873.1"/>
    <property type="molecule type" value="Genomic_DNA"/>
</dbReference>
<evidence type="ECO:0000259" key="4">
    <source>
        <dbReference type="PROSITE" id="PS50949"/>
    </source>
</evidence>
<evidence type="ECO:0000256" key="1">
    <source>
        <dbReference type="ARBA" id="ARBA00023015"/>
    </source>
</evidence>
<dbReference type="SMART" id="SM00895">
    <property type="entry name" value="FCD"/>
    <property type="match status" value="1"/>
</dbReference>
<comment type="caution">
    <text evidence="5">The sequence shown here is derived from an EMBL/GenBank/DDBJ whole genome shotgun (WGS) entry which is preliminary data.</text>
</comment>
<dbReference type="Proteomes" id="UP000580797">
    <property type="component" value="Unassembled WGS sequence"/>
</dbReference>
<dbReference type="PANTHER" id="PTHR43537">
    <property type="entry name" value="TRANSCRIPTIONAL REGULATOR, GNTR FAMILY"/>
    <property type="match status" value="1"/>
</dbReference>
<gene>
    <name evidence="5" type="ORF">HD598_001560</name>
</gene>
<name>A0A7W8TU60_9MICC</name>
<dbReference type="InterPro" id="IPR036390">
    <property type="entry name" value="WH_DNA-bd_sf"/>
</dbReference>
<dbReference type="InterPro" id="IPR000524">
    <property type="entry name" value="Tscrpt_reg_HTH_GntR"/>
</dbReference>
<dbReference type="SMART" id="SM00345">
    <property type="entry name" value="HTH_GNTR"/>
    <property type="match status" value="1"/>
</dbReference>
<organism evidence="5 6">
    <name type="scientific">Neomicrococcus aestuarii</name>
    <dbReference type="NCBI Taxonomy" id="556325"/>
    <lineage>
        <taxon>Bacteria</taxon>
        <taxon>Bacillati</taxon>
        <taxon>Actinomycetota</taxon>
        <taxon>Actinomycetes</taxon>
        <taxon>Micrococcales</taxon>
        <taxon>Micrococcaceae</taxon>
        <taxon>Neomicrococcus</taxon>
    </lineage>
</organism>
<sequence>MVAANVLGSIAKGSAEHAHTSAWIVSVLRKRISEGKLTPGSKLSEQALSEALGVSRNTLREAFAILSNESIITRIPNRGVFVARPSVEDIREIYRVRRMLEPAAILWASPTPAQIKHLHEIIASARTARDAGASGSMATANQRLHQELVAMCGSPTLDTVMEQVLAQMRLVFHAMAETPDFHAQFVERNAALVQDIVDGKREEAAASLREYLVDAEAVLLEHVAAE</sequence>
<dbReference type="RefSeq" id="WP_183664979.1">
    <property type="nucleotide sequence ID" value="NZ_BAAARH010000021.1"/>
</dbReference>
<dbReference type="AlphaFoldDB" id="A0A7W8TU60"/>
<dbReference type="InterPro" id="IPR036388">
    <property type="entry name" value="WH-like_DNA-bd_sf"/>
</dbReference>
<keyword evidence="3" id="KW-0804">Transcription</keyword>
<evidence type="ECO:0000256" key="3">
    <source>
        <dbReference type="ARBA" id="ARBA00023163"/>
    </source>
</evidence>
<accession>A0A7W8TU60</accession>
<evidence type="ECO:0000256" key="2">
    <source>
        <dbReference type="ARBA" id="ARBA00023125"/>
    </source>
</evidence>
<dbReference type="CDD" id="cd07377">
    <property type="entry name" value="WHTH_GntR"/>
    <property type="match status" value="1"/>
</dbReference>
<dbReference type="PROSITE" id="PS50949">
    <property type="entry name" value="HTH_GNTR"/>
    <property type="match status" value="1"/>
</dbReference>
<keyword evidence="1" id="KW-0805">Transcription regulation</keyword>
<dbReference type="Pfam" id="PF07729">
    <property type="entry name" value="FCD"/>
    <property type="match status" value="1"/>
</dbReference>
<protein>
    <submittedName>
        <fullName evidence="5">DNA-binding GntR family transcriptional regulator</fullName>
    </submittedName>
</protein>
<dbReference type="GO" id="GO:0003677">
    <property type="term" value="F:DNA binding"/>
    <property type="evidence" value="ECO:0007669"/>
    <property type="project" value="UniProtKB-KW"/>
</dbReference>
<dbReference type="PANTHER" id="PTHR43537:SF45">
    <property type="entry name" value="GNTR FAMILY REGULATORY PROTEIN"/>
    <property type="match status" value="1"/>
</dbReference>
<dbReference type="GO" id="GO:0003700">
    <property type="term" value="F:DNA-binding transcription factor activity"/>
    <property type="evidence" value="ECO:0007669"/>
    <property type="project" value="InterPro"/>
</dbReference>
<dbReference type="Gene3D" id="1.20.120.530">
    <property type="entry name" value="GntR ligand-binding domain-like"/>
    <property type="match status" value="1"/>
</dbReference>
<dbReference type="InterPro" id="IPR008920">
    <property type="entry name" value="TF_FadR/GntR_C"/>
</dbReference>
<evidence type="ECO:0000313" key="5">
    <source>
        <dbReference type="EMBL" id="MBB5512873.1"/>
    </source>
</evidence>
<evidence type="ECO:0000313" key="6">
    <source>
        <dbReference type="Proteomes" id="UP000580797"/>
    </source>
</evidence>
<feature type="domain" description="HTH gntR-type" evidence="4">
    <location>
        <begin position="18"/>
        <end position="85"/>
    </location>
</feature>
<dbReference type="SUPFAM" id="SSF48008">
    <property type="entry name" value="GntR ligand-binding domain-like"/>
    <property type="match status" value="1"/>
</dbReference>
<dbReference type="PRINTS" id="PR00035">
    <property type="entry name" value="HTHGNTR"/>
</dbReference>
<dbReference type="SUPFAM" id="SSF46785">
    <property type="entry name" value="Winged helix' DNA-binding domain"/>
    <property type="match status" value="1"/>
</dbReference>
<dbReference type="Pfam" id="PF00392">
    <property type="entry name" value="GntR"/>
    <property type="match status" value="1"/>
</dbReference>
<dbReference type="Gene3D" id="1.10.10.10">
    <property type="entry name" value="Winged helix-like DNA-binding domain superfamily/Winged helix DNA-binding domain"/>
    <property type="match status" value="1"/>
</dbReference>